<gene>
    <name evidence="3" type="ORF">ANANG_G00121750</name>
</gene>
<dbReference type="PANTHER" id="PTHR23098:SF16">
    <property type="entry name" value="REGULATORY PROTEIN ZESTE"/>
    <property type="match status" value="1"/>
</dbReference>
<keyword evidence="4" id="KW-1185">Reference proteome</keyword>
<comment type="caution">
    <text evidence="3">The sequence shown here is derived from an EMBL/GenBank/DDBJ whole genome shotgun (WGS) entry which is preliminary data.</text>
</comment>
<dbReference type="SMART" id="SM00717">
    <property type="entry name" value="SANT"/>
    <property type="match status" value="1"/>
</dbReference>
<dbReference type="PROSITE" id="PS50090">
    <property type="entry name" value="MYB_LIKE"/>
    <property type="match status" value="1"/>
</dbReference>
<dbReference type="InterPro" id="IPR028002">
    <property type="entry name" value="Myb_DNA-bind_5"/>
</dbReference>
<name>A0A9D3MFD3_ANGAN</name>
<feature type="region of interest" description="Disordered" evidence="1">
    <location>
        <begin position="145"/>
        <end position="199"/>
    </location>
</feature>
<dbReference type="Gene3D" id="1.10.10.60">
    <property type="entry name" value="Homeodomain-like"/>
    <property type="match status" value="1"/>
</dbReference>
<evidence type="ECO:0000259" key="2">
    <source>
        <dbReference type="PROSITE" id="PS50090"/>
    </source>
</evidence>
<dbReference type="CDD" id="cd00167">
    <property type="entry name" value="SANT"/>
    <property type="match status" value="1"/>
</dbReference>
<dbReference type="Pfam" id="PF13873">
    <property type="entry name" value="Myb_DNA-bind_5"/>
    <property type="match status" value="1"/>
</dbReference>
<sequence length="199" mass="21546">MDVKREQNWTVEETVMLVEEVEAKKEIIKGKFSPTLTSRHKKEVWKQIADSINASFSSTIRSPQECEKKWYNVLSKAHQEISTVKKATSGTGGGPAPKPLSAVAEVVLHILGENNATISGVGDCQDAALLKLQAVVSNVDENTISSPHELPVELPGPSGIPSPAAGPEPRLPEPPLATATPRLNPDEVEDMDALRREEL</sequence>
<dbReference type="PANTHER" id="PTHR23098">
    <property type="entry name" value="AGAP001331-PA-RELATED"/>
    <property type="match status" value="1"/>
</dbReference>
<dbReference type="InterPro" id="IPR001005">
    <property type="entry name" value="SANT/Myb"/>
</dbReference>
<dbReference type="GO" id="GO:0005634">
    <property type="term" value="C:nucleus"/>
    <property type="evidence" value="ECO:0007669"/>
    <property type="project" value="TreeGrafter"/>
</dbReference>
<dbReference type="EMBL" id="JAFIRN010000006">
    <property type="protein sequence ID" value="KAG5847056.1"/>
    <property type="molecule type" value="Genomic_DNA"/>
</dbReference>
<feature type="domain" description="Myb-like" evidence="2">
    <location>
        <begin position="5"/>
        <end position="74"/>
    </location>
</feature>
<feature type="non-terminal residue" evidence="3">
    <location>
        <position position="199"/>
    </location>
</feature>
<organism evidence="3 4">
    <name type="scientific">Anguilla anguilla</name>
    <name type="common">European freshwater eel</name>
    <name type="synonym">Muraena anguilla</name>
    <dbReference type="NCBI Taxonomy" id="7936"/>
    <lineage>
        <taxon>Eukaryota</taxon>
        <taxon>Metazoa</taxon>
        <taxon>Chordata</taxon>
        <taxon>Craniata</taxon>
        <taxon>Vertebrata</taxon>
        <taxon>Euteleostomi</taxon>
        <taxon>Actinopterygii</taxon>
        <taxon>Neopterygii</taxon>
        <taxon>Teleostei</taxon>
        <taxon>Anguilliformes</taxon>
        <taxon>Anguillidae</taxon>
        <taxon>Anguilla</taxon>
    </lineage>
</organism>
<reference evidence="3" key="1">
    <citation type="submission" date="2021-01" db="EMBL/GenBank/DDBJ databases">
        <title>A chromosome-scale assembly of European eel, Anguilla anguilla.</title>
        <authorList>
            <person name="Henkel C."/>
            <person name="Jong-Raadsen S.A."/>
            <person name="Dufour S."/>
            <person name="Weltzien F.-A."/>
            <person name="Palstra A.P."/>
            <person name="Pelster B."/>
            <person name="Spaink H.P."/>
            <person name="Van Den Thillart G.E."/>
            <person name="Jansen H."/>
            <person name="Zahm M."/>
            <person name="Klopp C."/>
            <person name="Cedric C."/>
            <person name="Louis A."/>
            <person name="Berthelot C."/>
            <person name="Parey E."/>
            <person name="Roest Crollius H."/>
            <person name="Montfort J."/>
            <person name="Robinson-Rechavi M."/>
            <person name="Bucao C."/>
            <person name="Bouchez O."/>
            <person name="Gislard M."/>
            <person name="Lluch J."/>
            <person name="Milhes M."/>
            <person name="Lampietro C."/>
            <person name="Lopez Roques C."/>
            <person name="Donnadieu C."/>
            <person name="Braasch I."/>
            <person name="Desvignes T."/>
            <person name="Postlethwait J."/>
            <person name="Bobe J."/>
            <person name="Guiguen Y."/>
            <person name="Dirks R."/>
        </authorList>
    </citation>
    <scope>NUCLEOTIDE SEQUENCE</scope>
    <source>
        <strain evidence="3">Tag_6206</strain>
        <tissue evidence="3">Liver</tissue>
    </source>
</reference>
<dbReference type="Proteomes" id="UP001044222">
    <property type="component" value="Chromosome 6"/>
</dbReference>
<evidence type="ECO:0000256" key="1">
    <source>
        <dbReference type="SAM" id="MobiDB-lite"/>
    </source>
</evidence>
<evidence type="ECO:0000313" key="4">
    <source>
        <dbReference type="Proteomes" id="UP001044222"/>
    </source>
</evidence>
<proteinExistence type="predicted"/>
<accession>A0A9D3MFD3</accession>
<evidence type="ECO:0000313" key="3">
    <source>
        <dbReference type="EMBL" id="KAG5847056.1"/>
    </source>
</evidence>
<protein>
    <recommendedName>
        <fullName evidence="2">Myb-like domain-containing protein</fullName>
    </recommendedName>
</protein>
<dbReference type="AlphaFoldDB" id="A0A9D3MFD3"/>